<feature type="transmembrane region" description="Helical" evidence="10">
    <location>
        <begin position="110"/>
        <end position="134"/>
    </location>
</feature>
<protein>
    <recommendedName>
        <fullName evidence="16">Cation/H+ exchanger domain-containing protein</fullName>
    </recommendedName>
</protein>
<evidence type="ECO:0000256" key="10">
    <source>
        <dbReference type="SAM" id="Phobius"/>
    </source>
</evidence>
<feature type="domain" description="Cation/H+ exchanger transmembrane" evidence="11">
    <location>
        <begin position="31"/>
        <end position="412"/>
    </location>
</feature>
<feature type="transmembrane region" description="Helical" evidence="10">
    <location>
        <begin position="207"/>
        <end position="227"/>
    </location>
</feature>
<evidence type="ECO:0008006" key="16">
    <source>
        <dbReference type="Google" id="ProtNLM"/>
    </source>
</evidence>
<keyword evidence="5" id="KW-0630">Potassium</keyword>
<feature type="transmembrane region" description="Helical" evidence="10">
    <location>
        <begin position="247"/>
        <end position="274"/>
    </location>
</feature>
<feature type="domain" description="Cation/H(+) antiporter central" evidence="12">
    <location>
        <begin position="508"/>
        <end position="595"/>
    </location>
</feature>
<gene>
    <name evidence="14" type="ORF">CITCOLO1_LOCUS1011</name>
</gene>
<evidence type="ECO:0000256" key="5">
    <source>
        <dbReference type="ARBA" id="ARBA00022958"/>
    </source>
</evidence>
<dbReference type="InterPro" id="IPR038770">
    <property type="entry name" value="Na+/solute_symporter_sf"/>
</dbReference>
<dbReference type="EMBL" id="OZ021735">
    <property type="protein sequence ID" value="CAK9309434.1"/>
    <property type="molecule type" value="Genomic_DNA"/>
</dbReference>
<dbReference type="Pfam" id="PF23256">
    <property type="entry name" value="CHX17_2nd"/>
    <property type="match status" value="1"/>
</dbReference>
<dbReference type="Pfam" id="PF23259">
    <property type="entry name" value="CHX17_C"/>
    <property type="match status" value="1"/>
</dbReference>
<keyword evidence="15" id="KW-1185">Reference proteome</keyword>
<dbReference type="InterPro" id="IPR057290">
    <property type="entry name" value="CHX17_C"/>
</dbReference>
<dbReference type="InterPro" id="IPR050794">
    <property type="entry name" value="CPA2_transporter"/>
</dbReference>
<dbReference type="PANTHER" id="PTHR32468">
    <property type="entry name" value="CATION/H + ANTIPORTER"/>
    <property type="match status" value="1"/>
</dbReference>
<evidence type="ECO:0000256" key="3">
    <source>
        <dbReference type="ARBA" id="ARBA00022538"/>
    </source>
</evidence>
<feature type="transmembrane region" description="Helical" evidence="10">
    <location>
        <begin position="146"/>
        <end position="167"/>
    </location>
</feature>
<dbReference type="PANTHER" id="PTHR32468:SF18">
    <property type="entry name" value="CATION_H(+) ANTIPORTER 1"/>
    <property type="match status" value="1"/>
</dbReference>
<evidence type="ECO:0000256" key="8">
    <source>
        <dbReference type="ARBA" id="ARBA00023136"/>
    </source>
</evidence>
<dbReference type="Pfam" id="PF00999">
    <property type="entry name" value="Na_H_Exchanger"/>
    <property type="match status" value="1"/>
</dbReference>
<feature type="transmembrane region" description="Helical" evidence="10">
    <location>
        <begin position="79"/>
        <end position="98"/>
    </location>
</feature>
<feature type="transmembrane region" description="Helical" evidence="10">
    <location>
        <begin position="317"/>
        <end position="336"/>
    </location>
</feature>
<evidence type="ECO:0000256" key="4">
    <source>
        <dbReference type="ARBA" id="ARBA00022692"/>
    </source>
</evidence>
<proteinExistence type="inferred from homology"/>
<evidence type="ECO:0000259" key="13">
    <source>
        <dbReference type="Pfam" id="PF23259"/>
    </source>
</evidence>
<keyword evidence="4 10" id="KW-0812">Transmembrane</keyword>
<keyword evidence="8 10" id="KW-0472">Membrane</keyword>
<dbReference type="Gene3D" id="1.20.1530.20">
    <property type="match status" value="1"/>
</dbReference>
<keyword evidence="3" id="KW-0633">Potassium transport</keyword>
<evidence type="ECO:0000313" key="14">
    <source>
        <dbReference type="EMBL" id="CAK9309434.1"/>
    </source>
</evidence>
<feature type="transmembrane region" description="Helical" evidence="10">
    <location>
        <begin position="20"/>
        <end position="38"/>
    </location>
</feature>
<evidence type="ECO:0000259" key="12">
    <source>
        <dbReference type="Pfam" id="PF23256"/>
    </source>
</evidence>
<feature type="transmembrane region" description="Helical" evidence="10">
    <location>
        <begin position="356"/>
        <end position="376"/>
    </location>
</feature>
<evidence type="ECO:0000256" key="2">
    <source>
        <dbReference type="ARBA" id="ARBA00022448"/>
    </source>
</evidence>
<evidence type="ECO:0000259" key="11">
    <source>
        <dbReference type="Pfam" id="PF00999"/>
    </source>
</evidence>
<keyword evidence="6 10" id="KW-1133">Transmembrane helix</keyword>
<reference evidence="14 15" key="1">
    <citation type="submission" date="2024-03" db="EMBL/GenBank/DDBJ databases">
        <authorList>
            <person name="Gkanogiannis A."/>
            <person name="Becerra Lopez-Lavalle L."/>
        </authorList>
    </citation>
    <scope>NUCLEOTIDE SEQUENCE [LARGE SCALE GENOMIC DNA]</scope>
</reference>
<evidence type="ECO:0000313" key="15">
    <source>
        <dbReference type="Proteomes" id="UP001642487"/>
    </source>
</evidence>
<evidence type="ECO:0000256" key="6">
    <source>
        <dbReference type="ARBA" id="ARBA00022989"/>
    </source>
</evidence>
<organism evidence="14 15">
    <name type="scientific">Citrullus colocynthis</name>
    <name type="common">colocynth</name>
    <dbReference type="NCBI Taxonomy" id="252529"/>
    <lineage>
        <taxon>Eukaryota</taxon>
        <taxon>Viridiplantae</taxon>
        <taxon>Streptophyta</taxon>
        <taxon>Embryophyta</taxon>
        <taxon>Tracheophyta</taxon>
        <taxon>Spermatophyta</taxon>
        <taxon>Magnoliopsida</taxon>
        <taxon>eudicotyledons</taxon>
        <taxon>Gunneridae</taxon>
        <taxon>Pentapetalae</taxon>
        <taxon>rosids</taxon>
        <taxon>fabids</taxon>
        <taxon>Cucurbitales</taxon>
        <taxon>Cucurbitaceae</taxon>
        <taxon>Benincaseae</taxon>
        <taxon>Citrullus</taxon>
    </lineage>
</organism>
<accession>A0ABP0XMP7</accession>
<feature type="transmembrane region" description="Helical" evidence="10">
    <location>
        <begin position="294"/>
        <end position="310"/>
    </location>
</feature>
<evidence type="ECO:0000256" key="1">
    <source>
        <dbReference type="ARBA" id="ARBA00004141"/>
    </source>
</evidence>
<feature type="transmembrane region" description="Helical" evidence="10">
    <location>
        <begin position="179"/>
        <end position="201"/>
    </location>
</feature>
<dbReference type="InterPro" id="IPR057291">
    <property type="entry name" value="CHX17_2nd"/>
</dbReference>
<keyword evidence="2" id="KW-0813">Transport</keyword>
<evidence type="ECO:0000256" key="9">
    <source>
        <dbReference type="ARBA" id="ARBA00038341"/>
    </source>
</evidence>
<comment type="similarity">
    <text evidence="9">Belongs to the monovalent cation:proton antiporter 2 (CPA2) transporter (TC 2.A.37) family. CHX (TC 2.A.37.4) subfamily.</text>
</comment>
<feature type="transmembrane region" description="Helical" evidence="10">
    <location>
        <begin position="388"/>
        <end position="411"/>
    </location>
</feature>
<dbReference type="Proteomes" id="UP001642487">
    <property type="component" value="Chromosome 1"/>
</dbReference>
<feature type="domain" description="Cation/H(+) antiporter C-terminal" evidence="13">
    <location>
        <begin position="611"/>
        <end position="776"/>
    </location>
</feature>
<comment type="subcellular location">
    <subcellularLocation>
        <location evidence="1">Membrane</location>
        <topology evidence="1">Multi-pass membrane protein</topology>
    </subcellularLocation>
</comment>
<evidence type="ECO:0000256" key="7">
    <source>
        <dbReference type="ARBA" id="ARBA00023065"/>
    </source>
</evidence>
<keyword evidence="7" id="KW-0406">Ion transport</keyword>
<dbReference type="InterPro" id="IPR006153">
    <property type="entry name" value="Cation/H_exchanger_TM"/>
</dbReference>
<sequence length="786" mass="86680">MDATHRMVCQDDLFNPLSSMGVQVSFILVLSHFFHLVLKAFGQPGPIAQILAGMVLGPTGLSNIKAIRDIFFQASAADYYEIFGFLSRIVFMFLIGLETDFPYILRNVRVAGIIACGGAVVGSVFGIAVSFFLYQQFEEKSSKFGFFFIVMLILAYTASPIVIRLAVELKFATSDVGKLAISSALINEMACLVVFNAILALKSFQGFGRGIFCALFITGVVILNKYLASWFNKRNRNQKYLKNMEVFFLLSLVIAASVIIELEAFNSIVSSFIFGIMFPKEGKSARTLLHKLTYSVHNFILPIYFGYVGFQFDGSNLWKLSNVIIVTIMVLLSIGSKMSGTLAACNYLNIPLNEGVFLGFVLNLKGHADLLLIGGASKAILSWSNPRAYNLLLISIVINTIISGPIVAMLMRREHKLFSHTHTSLEHTDPSHELRALACAYGPRHLSGIFPLLSSLSGGHTSHLSPFLLHLIELLHKRRTNVSYHELEQDELSDDEGYGGNDVLEIHCAIDAFISDTKIFMSLSKAVSSFPTLYEDVCNAAEDLRVSVVILPFHKHQRIDGKMESGKEGIRTTNQKVLRHAPCSVGILVDRIQTGFLSFSHLLVSDHVQHVATLFFGGPDDREALAWSRRMITHSRINLTVIRFVPATAVDDVDAAAGTSLSVSDDGVLMALPSLRTTSSETDNTFLTDFYDRHVSTGQVGYVEKQVKNGEETVAELRDIGDMYSLFIVGKGGRGHSPLTTGMSDWEECPELGTVGDLLASSDFNINGSVLVVQQHRHQKKDLIDD</sequence>
<name>A0ABP0XMP7_9ROSI</name>